<dbReference type="EMBL" id="AP018813">
    <property type="protein sequence ID" value="BBF63241.1"/>
    <property type="molecule type" value="Genomic_DNA"/>
</dbReference>
<gene>
    <name evidence="2" type="ORF">EcT2_00081</name>
</gene>
<evidence type="ECO:0000259" key="1">
    <source>
        <dbReference type="PROSITE" id="PS50095"/>
    </source>
</evidence>
<name>A0A6J3ZUT0_BPT2</name>
<accession>A0A6J3ZUT0</accession>
<organismHost>
    <name type="scientific">Escherichia coli</name>
    <dbReference type="NCBI Taxonomy" id="562"/>
</organismHost>
<evidence type="ECO:0000313" key="3">
    <source>
        <dbReference type="Proteomes" id="UP000503557"/>
    </source>
</evidence>
<organism evidence="2 3">
    <name type="scientific">Enterobacteria phage T2</name>
    <name type="common">Bacteriophage T2</name>
    <dbReference type="NCBI Taxonomy" id="2060721"/>
    <lineage>
        <taxon>Viruses</taxon>
        <taxon>Duplodnaviria</taxon>
        <taxon>Heunggongvirae</taxon>
        <taxon>Uroviricota</taxon>
        <taxon>Caudoviricetes</taxon>
        <taxon>Pantevenvirales</taxon>
        <taxon>Straboviridae</taxon>
        <taxon>Tevenvirinae</taxon>
        <taxon>Tequatrovirus</taxon>
        <taxon>Tequatrovirus T2</taxon>
    </lineage>
</organism>
<reference evidence="2 3" key="1">
    <citation type="submission" date="2018-07" db="EMBL/GenBank/DDBJ databases">
        <title>Complete genome sequence of bacteriophage T2.</title>
        <authorList>
            <person name="Akiyama T."/>
            <person name="Ando H."/>
            <person name="Kitao T."/>
            <person name="Shimada K."/>
        </authorList>
    </citation>
    <scope>NUCLEOTIDE SEQUENCE [LARGE SCALE GENOMIC DNA]</scope>
    <source>
        <strain evidence="2 3">T2</strain>
    </source>
</reference>
<feature type="domain" description="PLAT" evidence="1">
    <location>
        <begin position="1"/>
        <end position="42"/>
    </location>
</feature>
<dbReference type="PROSITE" id="PS50095">
    <property type="entry name" value="PLAT"/>
    <property type="match status" value="1"/>
</dbReference>
<dbReference type="Proteomes" id="UP000503557">
    <property type="component" value="Segment"/>
</dbReference>
<evidence type="ECO:0000313" key="2">
    <source>
        <dbReference type="EMBL" id="BBF63241.1"/>
    </source>
</evidence>
<dbReference type="InterPro" id="IPR001024">
    <property type="entry name" value="PLAT/LH2_dom"/>
</dbReference>
<protein>
    <recommendedName>
        <fullName evidence="1">PLAT domain-containing protein</fullName>
    </recommendedName>
</protein>
<sequence>MAVNESRSGSYHSDWYYAVPTVELVELRERVVTQTVREWITL</sequence>
<proteinExistence type="predicted"/>